<proteinExistence type="predicted"/>
<dbReference type="EMBL" id="JACNIG010000057">
    <property type="protein sequence ID" value="MBC8430579.1"/>
    <property type="molecule type" value="Genomic_DNA"/>
</dbReference>
<dbReference type="Proteomes" id="UP000605201">
    <property type="component" value="Unassembled WGS sequence"/>
</dbReference>
<reference evidence="1 2" key="1">
    <citation type="submission" date="2020-08" db="EMBL/GenBank/DDBJ databases">
        <title>Bridging the membrane lipid divide: bacteria of the FCB group superphylum have the potential to synthesize archaeal ether lipids.</title>
        <authorList>
            <person name="Villanueva L."/>
            <person name="Von Meijenfeldt F.A.B."/>
            <person name="Westbye A.B."/>
            <person name="Yadav S."/>
            <person name="Hopmans E.C."/>
            <person name="Dutilh B.E."/>
            <person name="Sinninghe Damste J.S."/>
        </authorList>
    </citation>
    <scope>NUCLEOTIDE SEQUENCE [LARGE SCALE GENOMIC DNA]</scope>
    <source>
        <strain evidence="1">NIOZ-UU17</strain>
    </source>
</reference>
<organism evidence="1 2">
    <name type="scientific">Candidatus Desulfatibia vada</name>
    <dbReference type="NCBI Taxonomy" id="2841696"/>
    <lineage>
        <taxon>Bacteria</taxon>
        <taxon>Pseudomonadati</taxon>
        <taxon>Thermodesulfobacteriota</taxon>
        <taxon>Desulfobacteria</taxon>
        <taxon>Desulfobacterales</taxon>
        <taxon>Desulfobacterales incertae sedis</taxon>
        <taxon>Candidatus Desulfatibia</taxon>
    </lineage>
</organism>
<name>A0A8J6TJ48_9BACT</name>
<protein>
    <recommendedName>
        <fullName evidence="3">4Fe-4S Wbl-type domain-containing protein</fullName>
    </recommendedName>
</protein>
<comment type="caution">
    <text evidence="1">The sequence shown here is derived from an EMBL/GenBank/DDBJ whole genome shotgun (WGS) entry which is preliminary data.</text>
</comment>
<evidence type="ECO:0008006" key="3">
    <source>
        <dbReference type="Google" id="ProtNLM"/>
    </source>
</evidence>
<accession>A0A8J6TJ48</accession>
<sequence>MVHNNKLPSCFSRLDTVFPKGKDGLRETPEKCLLCFHKTECLKVALQATDGLRAREELVDRAYASGIMSFLERWSQKKELRRRIEAKTKG</sequence>
<gene>
    <name evidence="1" type="ORF">H8D96_01540</name>
</gene>
<evidence type="ECO:0000313" key="1">
    <source>
        <dbReference type="EMBL" id="MBC8430579.1"/>
    </source>
</evidence>
<evidence type="ECO:0000313" key="2">
    <source>
        <dbReference type="Proteomes" id="UP000605201"/>
    </source>
</evidence>
<dbReference type="AlphaFoldDB" id="A0A8J6TJ48"/>